<dbReference type="PANTHER" id="PTHR47894:SF4">
    <property type="entry name" value="HTH-TYPE TRANSCRIPTIONAL REGULATOR GADX"/>
    <property type="match status" value="1"/>
</dbReference>
<comment type="caution">
    <text evidence="3">The sequence shown here is derived from an EMBL/GenBank/DDBJ whole genome shotgun (WGS) entry which is preliminary data.</text>
</comment>
<proteinExistence type="predicted"/>
<sequence>MANASNLNARLPEIASIRASVLLSVVAQLDRQTGKTDMLLAGHGLLRSQLEDPYGLIPIARYIAVFEDAAVHTGDAAFGARLGSTFRPADIGPIGMLFSLSATIRAALQRMARHVAVVQGATAIGVVEEEDRLLWSYHLEDPRLWPRRQDAEYSVAATCQLVRSCFSAGWNPVEVHFEHGAPQEAPTLQRLLRCPLRFGQSANRIVVDRKDADRVYRVEDADLISILERHVADISARAVIAPGLSEQVKALIGIYLGHKPITLPAIAAELGLSVRTLQRRLAEEGYSLRELVRVQRQAIMAHHHGAAASKARIAETLGYADSTVFWRARKAWGRGEDGA</sequence>
<evidence type="ECO:0000313" key="4">
    <source>
        <dbReference type="Proteomes" id="UP000248887"/>
    </source>
</evidence>
<dbReference type="Pfam" id="PF12625">
    <property type="entry name" value="Arabinose_bd"/>
    <property type="match status" value="1"/>
</dbReference>
<name>A0A2W5TFC8_ANCNO</name>
<accession>A0A2W5TFC8</accession>
<dbReference type="AlphaFoldDB" id="A0A2W5TFC8"/>
<dbReference type="EMBL" id="QFQD01000006">
    <property type="protein sequence ID" value="PZQ84920.1"/>
    <property type="molecule type" value="Genomic_DNA"/>
</dbReference>
<dbReference type="SMART" id="SM00342">
    <property type="entry name" value="HTH_ARAC"/>
    <property type="match status" value="1"/>
</dbReference>
<reference evidence="3 4" key="1">
    <citation type="submission" date="2017-08" db="EMBL/GenBank/DDBJ databases">
        <title>Infants hospitalized years apart are colonized by the same room-sourced microbial strains.</title>
        <authorList>
            <person name="Brooks B."/>
            <person name="Olm M.R."/>
            <person name="Firek B.A."/>
            <person name="Baker R."/>
            <person name="Thomas B.C."/>
            <person name="Morowitz M.J."/>
            <person name="Banfield J.F."/>
        </authorList>
    </citation>
    <scope>NUCLEOTIDE SEQUENCE [LARGE SCALE GENOMIC DNA]</scope>
    <source>
        <strain evidence="3">S2_005_001_R2_27</strain>
    </source>
</reference>
<protein>
    <submittedName>
        <fullName evidence="3">AraC family transcriptional regulator</fullName>
    </submittedName>
</protein>
<dbReference type="Proteomes" id="UP000248887">
    <property type="component" value="Unassembled WGS sequence"/>
</dbReference>
<dbReference type="GO" id="GO:0000976">
    <property type="term" value="F:transcription cis-regulatory region binding"/>
    <property type="evidence" value="ECO:0007669"/>
    <property type="project" value="TreeGrafter"/>
</dbReference>
<feature type="domain" description="HTH araC/xylS-type" evidence="2">
    <location>
        <begin position="246"/>
        <end position="330"/>
    </location>
</feature>
<evidence type="ECO:0000313" key="3">
    <source>
        <dbReference type="EMBL" id="PZQ84920.1"/>
    </source>
</evidence>
<dbReference type="Gene3D" id="1.10.10.60">
    <property type="entry name" value="Homeodomain-like"/>
    <property type="match status" value="1"/>
</dbReference>
<dbReference type="GO" id="GO:0003700">
    <property type="term" value="F:DNA-binding transcription factor activity"/>
    <property type="evidence" value="ECO:0007669"/>
    <property type="project" value="InterPro"/>
</dbReference>
<gene>
    <name evidence="3" type="ORF">DI549_03315</name>
</gene>
<dbReference type="PROSITE" id="PS01124">
    <property type="entry name" value="HTH_ARAC_FAMILY_2"/>
    <property type="match status" value="1"/>
</dbReference>
<evidence type="ECO:0000259" key="2">
    <source>
        <dbReference type="PROSITE" id="PS01124"/>
    </source>
</evidence>
<dbReference type="PANTHER" id="PTHR47894">
    <property type="entry name" value="HTH-TYPE TRANSCRIPTIONAL REGULATOR GADX"/>
    <property type="match status" value="1"/>
</dbReference>
<keyword evidence="1" id="KW-0238">DNA-binding</keyword>
<evidence type="ECO:0000256" key="1">
    <source>
        <dbReference type="ARBA" id="ARBA00023125"/>
    </source>
</evidence>
<organism evidence="3 4">
    <name type="scientific">Ancylobacter novellus</name>
    <name type="common">Thiobacillus novellus</name>
    <dbReference type="NCBI Taxonomy" id="921"/>
    <lineage>
        <taxon>Bacteria</taxon>
        <taxon>Pseudomonadati</taxon>
        <taxon>Pseudomonadota</taxon>
        <taxon>Alphaproteobacteria</taxon>
        <taxon>Hyphomicrobiales</taxon>
        <taxon>Xanthobacteraceae</taxon>
        <taxon>Ancylobacter</taxon>
    </lineage>
</organism>
<dbReference type="InterPro" id="IPR018060">
    <property type="entry name" value="HTH_AraC"/>
</dbReference>
<dbReference type="InterPro" id="IPR032687">
    <property type="entry name" value="AraC-type_N"/>
</dbReference>
<dbReference type="GO" id="GO:0005829">
    <property type="term" value="C:cytosol"/>
    <property type="evidence" value="ECO:0007669"/>
    <property type="project" value="TreeGrafter"/>
</dbReference>